<name>A0AAV4UUN6_CAEEX</name>
<dbReference type="Proteomes" id="UP001054945">
    <property type="component" value="Unassembled WGS sequence"/>
</dbReference>
<proteinExistence type="predicted"/>
<sequence length="22" mass="2475">MDLQIQALPVTHTRTTTAHLLN</sequence>
<dbReference type="EMBL" id="BPLR01013515">
    <property type="protein sequence ID" value="GIY61777.1"/>
    <property type="molecule type" value="Genomic_DNA"/>
</dbReference>
<reference evidence="1 2" key="1">
    <citation type="submission" date="2021-06" db="EMBL/GenBank/DDBJ databases">
        <title>Caerostris extrusa draft genome.</title>
        <authorList>
            <person name="Kono N."/>
            <person name="Arakawa K."/>
        </authorList>
    </citation>
    <scope>NUCLEOTIDE SEQUENCE [LARGE SCALE GENOMIC DNA]</scope>
</reference>
<evidence type="ECO:0000313" key="1">
    <source>
        <dbReference type="EMBL" id="GIY61777.1"/>
    </source>
</evidence>
<evidence type="ECO:0000313" key="2">
    <source>
        <dbReference type="Proteomes" id="UP001054945"/>
    </source>
</evidence>
<accession>A0AAV4UUN6</accession>
<dbReference type="AlphaFoldDB" id="A0AAV4UUN6"/>
<comment type="caution">
    <text evidence="1">The sequence shown here is derived from an EMBL/GenBank/DDBJ whole genome shotgun (WGS) entry which is preliminary data.</text>
</comment>
<keyword evidence="2" id="KW-1185">Reference proteome</keyword>
<feature type="non-terminal residue" evidence="1">
    <location>
        <position position="22"/>
    </location>
</feature>
<organism evidence="1 2">
    <name type="scientific">Caerostris extrusa</name>
    <name type="common">Bark spider</name>
    <name type="synonym">Caerostris bankana</name>
    <dbReference type="NCBI Taxonomy" id="172846"/>
    <lineage>
        <taxon>Eukaryota</taxon>
        <taxon>Metazoa</taxon>
        <taxon>Ecdysozoa</taxon>
        <taxon>Arthropoda</taxon>
        <taxon>Chelicerata</taxon>
        <taxon>Arachnida</taxon>
        <taxon>Araneae</taxon>
        <taxon>Araneomorphae</taxon>
        <taxon>Entelegynae</taxon>
        <taxon>Araneoidea</taxon>
        <taxon>Araneidae</taxon>
        <taxon>Caerostris</taxon>
    </lineage>
</organism>
<protein>
    <submittedName>
        <fullName evidence="1">Uncharacterized protein</fullName>
    </submittedName>
</protein>
<gene>
    <name evidence="1" type="ORF">CEXT_517281</name>
</gene>